<evidence type="ECO:0000256" key="2">
    <source>
        <dbReference type="ARBA" id="ARBA00022801"/>
    </source>
</evidence>
<gene>
    <name evidence="8" type="ORF">WJX84_009020</name>
</gene>
<organism evidence="8 9">
    <name type="scientific">Apatococcus fuscideae</name>
    <dbReference type="NCBI Taxonomy" id="2026836"/>
    <lineage>
        <taxon>Eukaryota</taxon>
        <taxon>Viridiplantae</taxon>
        <taxon>Chlorophyta</taxon>
        <taxon>core chlorophytes</taxon>
        <taxon>Trebouxiophyceae</taxon>
        <taxon>Chlorellales</taxon>
        <taxon>Chlorellaceae</taxon>
        <taxon>Apatococcus</taxon>
    </lineage>
</organism>
<dbReference type="InterPro" id="IPR049730">
    <property type="entry name" value="SNF2/RAD54-like_C"/>
</dbReference>
<feature type="region of interest" description="Disordered" evidence="5">
    <location>
        <begin position="674"/>
        <end position="703"/>
    </location>
</feature>
<dbReference type="PROSITE" id="PS51192">
    <property type="entry name" value="HELICASE_ATP_BIND_1"/>
    <property type="match status" value="1"/>
</dbReference>
<dbReference type="PANTHER" id="PTHR45766:SF3">
    <property type="entry name" value="DNA ANNEALING HELICASE AND ENDONUCLEASE ZRANB3"/>
    <property type="match status" value="1"/>
</dbReference>
<evidence type="ECO:0000256" key="5">
    <source>
        <dbReference type="SAM" id="MobiDB-lite"/>
    </source>
</evidence>
<dbReference type="PANTHER" id="PTHR45766">
    <property type="entry name" value="DNA ANNEALING HELICASE AND ENDONUCLEASE ZRANB3 FAMILY MEMBER"/>
    <property type="match status" value="1"/>
</dbReference>
<dbReference type="GO" id="GO:0016787">
    <property type="term" value="F:hydrolase activity"/>
    <property type="evidence" value="ECO:0007669"/>
    <property type="project" value="UniProtKB-KW"/>
</dbReference>
<comment type="caution">
    <text evidence="8">The sequence shown here is derived from an EMBL/GenBank/DDBJ whole genome shotgun (WGS) entry which is preliminary data.</text>
</comment>
<dbReference type="InterPro" id="IPR038718">
    <property type="entry name" value="SNF2-like_sf"/>
</dbReference>
<evidence type="ECO:0000256" key="3">
    <source>
        <dbReference type="ARBA" id="ARBA00022806"/>
    </source>
</evidence>
<dbReference type="FunFam" id="3.40.50.10810:FF:000044">
    <property type="entry name" value="Chromatin remodeling factor18"/>
    <property type="match status" value="1"/>
</dbReference>
<dbReference type="GO" id="GO:0004386">
    <property type="term" value="F:helicase activity"/>
    <property type="evidence" value="ECO:0007669"/>
    <property type="project" value="UniProtKB-KW"/>
</dbReference>
<dbReference type="InterPro" id="IPR027417">
    <property type="entry name" value="P-loop_NTPase"/>
</dbReference>
<dbReference type="GO" id="GO:0005524">
    <property type="term" value="F:ATP binding"/>
    <property type="evidence" value="ECO:0007669"/>
    <property type="project" value="UniProtKB-KW"/>
</dbReference>
<dbReference type="Pfam" id="PF00176">
    <property type="entry name" value="SNF2-rel_dom"/>
    <property type="match status" value="1"/>
</dbReference>
<dbReference type="GO" id="GO:0043596">
    <property type="term" value="C:nuclear replication fork"/>
    <property type="evidence" value="ECO:0007669"/>
    <property type="project" value="TreeGrafter"/>
</dbReference>
<name>A0AAW1SWC2_9CHLO</name>
<dbReference type="Gene3D" id="3.40.50.10810">
    <property type="entry name" value="Tandem AAA-ATPase domain"/>
    <property type="match status" value="1"/>
</dbReference>
<dbReference type="CDD" id="cd18010">
    <property type="entry name" value="DEXHc_HARP_SMARCAL1"/>
    <property type="match status" value="1"/>
</dbReference>
<feature type="domain" description="Helicase ATP-binding" evidence="6">
    <location>
        <begin position="228"/>
        <end position="386"/>
    </location>
</feature>
<dbReference type="PROSITE" id="PS51194">
    <property type="entry name" value="HELICASE_CTER"/>
    <property type="match status" value="1"/>
</dbReference>
<keyword evidence="4" id="KW-0067">ATP-binding</keyword>
<dbReference type="EMBL" id="JALJOV010000781">
    <property type="protein sequence ID" value="KAK9861300.1"/>
    <property type="molecule type" value="Genomic_DNA"/>
</dbReference>
<dbReference type="SMART" id="SM00487">
    <property type="entry name" value="DEXDc"/>
    <property type="match status" value="1"/>
</dbReference>
<sequence length="703" mass="77287">MTAGTWTSNVAWMPSDDHHQAPGHSKSPQLLVYRLLPDQHVSLKGLCGKPVAARGQAMLPSTRNGGMAEATCGTGVFADDDDMGMLAAIDGDALQSASAAPRHAGNHHLPAGNNMHPADAHRALREVSLQHAPQHQTGPGVLIQVKVLLGAPGFAELAMPYHFALPPILRRHGGSWLPAGKNKGRQFTAVNIYLTQATRAQPDDSELYDKLPKKLAENLMPFQRAGVQFALQRGGRVLIGDEMGLGKTVQAVALLACYRADWPALIITPSSLREQWADALHSWLGITDQHIHIVHTSGDCRFRARQPKFVITSYNFLGKLKEDIETRDYRIVVVDESHYIKDWKAQRSKDTVPVLQRAERAILLTGTPALARPKELFNQISALLPAAKLKMKDYGERYCAGGNSKFDKYCGASNHEELYRLLTSTIMVRRLKQQVLKQLPAKRRQQVFLRLDAGGQQQLKALSKQLQSGRDAIAQAEDAADGGSGVLSSLKAEERKAIMEFYMTSAEAKVKAVQDYVTDMLENDQKFLIFAHHKCLLNGIESAVRTKCRAEGKKAKAPFIRIDGDTPPSERQRLVNDFQQQAGMKVAILSIKAAGTGLTLTAASIVVFAELAWTPGDIVQAEDRAHRIGQASSVNVYYLHVRGSIDDLIWSSCQNKLQNVGQVLDGERDSLDVTTAQLSQPVQKRPLPDPENASIPPSKLMRR</sequence>
<dbReference type="InterPro" id="IPR014001">
    <property type="entry name" value="Helicase_ATP-bd"/>
</dbReference>
<evidence type="ECO:0000259" key="7">
    <source>
        <dbReference type="PROSITE" id="PS51194"/>
    </source>
</evidence>
<evidence type="ECO:0008006" key="10">
    <source>
        <dbReference type="Google" id="ProtNLM"/>
    </source>
</evidence>
<dbReference type="GO" id="GO:0031297">
    <property type="term" value="P:replication fork processing"/>
    <property type="evidence" value="ECO:0007669"/>
    <property type="project" value="TreeGrafter"/>
</dbReference>
<dbReference type="InterPro" id="IPR001650">
    <property type="entry name" value="Helicase_C-like"/>
</dbReference>
<proteinExistence type="predicted"/>
<feature type="domain" description="Helicase C-terminal" evidence="7">
    <location>
        <begin position="512"/>
        <end position="679"/>
    </location>
</feature>
<accession>A0AAW1SWC2</accession>
<evidence type="ECO:0000256" key="1">
    <source>
        <dbReference type="ARBA" id="ARBA00022741"/>
    </source>
</evidence>
<keyword evidence="1" id="KW-0547">Nucleotide-binding</keyword>
<dbReference type="GO" id="GO:0004520">
    <property type="term" value="F:DNA endonuclease activity"/>
    <property type="evidence" value="ECO:0007669"/>
    <property type="project" value="TreeGrafter"/>
</dbReference>
<dbReference type="SUPFAM" id="SSF52540">
    <property type="entry name" value="P-loop containing nucleoside triphosphate hydrolases"/>
    <property type="match status" value="2"/>
</dbReference>
<evidence type="ECO:0000256" key="4">
    <source>
        <dbReference type="ARBA" id="ARBA00022840"/>
    </source>
</evidence>
<dbReference type="CDD" id="cd18793">
    <property type="entry name" value="SF2_C_SNF"/>
    <property type="match status" value="1"/>
</dbReference>
<reference evidence="8 9" key="1">
    <citation type="journal article" date="2024" name="Nat. Commun.">
        <title>Phylogenomics reveals the evolutionary origins of lichenization in chlorophyte algae.</title>
        <authorList>
            <person name="Puginier C."/>
            <person name="Libourel C."/>
            <person name="Otte J."/>
            <person name="Skaloud P."/>
            <person name="Haon M."/>
            <person name="Grisel S."/>
            <person name="Petersen M."/>
            <person name="Berrin J.G."/>
            <person name="Delaux P.M."/>
            <person name="Dal Grande F."/>
            <person name="Keller J."/>
        </authorList>
    </citation>
    <scope>NUCLEOTIDE SEQUENCE [LARGE SCALE GENOMIC DNA]</scope>
    <source>
        <strain evidence="8 9">SAG 2523</strain>
    </source>
</reference>
<evidence type="ECO:0000259" key="6">
    <source>
        <dbReference type="PROSITE" id="PS51192"/>
    </source>
</evidence>
<dbReference type="Proteomes" id="UP001485043">
    <property type="component" value="Unassembled WGS sequence"/>
</dbReference>
<feature type="compositionally biased region" description="Polar residues" evidence="5">
    <location>
        <begin position="1"/>
        <end position="10"/>
    </location>
</feature>
<dbReference type="AlphaFoldDB" id="A0AAW1SWC2"/>
<dbReference type="Gene3D" id="3.40.50.300">
    <property type="entry name" value="P-loop containing nucleotide triphosphate hydrolases"/>
    <property type="match status" value="1"/>
</dbReference>
<evidence type="ECO:0000313" key="8">
    <source>
        <dbReference type="EMBL" id="KAK9861300.1"/>
    </source>
</evidence>
<dbReference type="Pfam" id="PF00271">
    <property type="entry name" value="Helicase_C"/>
    <property type="match status" value="1"/>
</dbReference>
<feature type="region of interest" description="Disordered" evidence="5">
    <location>
        <begin position="1"/>
        <end position="25"/>
    </location>
</feature>
<protein>
    <recommendedName>
        <fullName evidence="10">SWI/SNF-related matrix-associated actin-dependent regulator of chromatin subfamily A-like protein 1</fullName>
    </recommendedName>
</protein>
<keyword evidence="2" id="KW-0378">Hydrolase</keyword>
<evidence type="ECO:0000313" key="9">
    <source>
        <dbReference type="Proteomes" id="UP001485043"/>
    </source>
</evidence>
<dbReference type="InterPro" id="IPR000330">
    <property type="entry name" value="SNF2_N"/>
</dbReference>
<dbReference type="SMART" id="SM00490">
    <property type="entry name" value="HELICc"/>
    <property type="match status" value="1"/>
</dbReference>
<keyword evidence="9" id="KW-1185">Reference proteome</keyword>
<dbReference type="GO" id="GO:0006281">
    <property type="term" value="P:DNA repair"/>
    <property type="evidence" value="ECO:0007669"/>
    <property type="project" value="TreeGrafter"/>
</dbReference>
<keyword evidence="3" id="KW-0347">Helicase</keyword>